<keyword evidence="1" id="KW-0472">Membrane</keyword>
<feature type="transmembrane region" description="Helical" evidence="1">
    <location>
        <begin position="82"/>
        <end position="104"/>
    </location>
</feature>
<protein>
    <submittedName>
        <fullName evidence="2">Uncharacterized protein</fullName>
    </submittedName>
</protein>
<dbReference type="EMBL" id="CP133548">
    <property type="protein sequence ID" value="WMS89032.1"/>
    <property type="molecule type" value="Genomic_DNA"/>
</dbReference>
<dbReference type="AlphaFoldDB" id="A0AA51X856"/>
<evidence type="ECO:0000313" key="2">
    <source>
        <dbReference type="EMBL" id="WMS89032.1"/>
    </source>
</evidence>
<evidence type="ECO:0000313" key="3">
    <source>
        <dbReference type="Proteomes" id="UP001239782"/>
    </source>
</evidence>
<dbReference type="KEGG" id="plei:Q9312_08980"/>
<feature type="transmembrane region" description="Helical" evidence="1">
    <location>
        <begin position="58"/>
        <end position="76"/>
    </location>
</feature>
<gene>
    <name evidence="2" type="ORF">Q9312_08980</name>
</gene>
<accession>A0AA51X856</accession>
<reference evidence="2 3" key="1">
    <citation type="submission" date="2023-08" db="EMBL/GenBank/DDBJ databases">
        <title>Pleionea litopenaei sp. nov., isolated from stomach of juvenile Litopenaeus vannamei.</title>
        <authorList>
            <person name="Rho A.M."/>
            <person name="Hwang C.Y."/>
        </authorList>
    </citation>
    <scope>NUCLEOTIDE SEQUENCE [LARGE SCALE GENOMIC DNA]</scope>
    <source>
        <strain evidence="2 3">HL-JVS1</strain>
    </source>
</reference>
<proteinExistence type="predicted"/>
<dbReference type="RefSeq" id="WP_309204270.1">
    <property type="nucleotide sequence ID" value="NZ_CP133548.1"/>
</dbReference>
<keyword evidence="3" id="KW-1185">Reference proteome</keyword>
<dbReference type="Proteomes" id="UP001239782">
    <property type="component" value="Chromosome"/>
</dbReference>
<organism evidence="2 3">
    <name type="scientific">Pleionea litopenaei</name>
    <dbReference type="NCBI Taxonomy" id="3070815"/>
    <lineage>
        <taxon>Bacteria</taxon>
        <taxon>Pseudomonadati</taxon>
        <taxon>Pseudomonadota</taxon>
        <taxon>Gammaproteobacteria</taxon>
        <taxon>Oceanospirillales</taxon>
        <taxon>Pleioneaceae</taxon>
        <taxon>Pleionea</taxon>
    </lineage>
</organism>
<name>A0AA51X856_9GAMM</name>
<keyword evidence="1" id="KW-1133">Transmembrane helix</keyword>
<evidence type="ECO:0000256" key="1">
    <source>
        <dbReference type="SAM" id="Phobius"/>
    </source>
</evidence>
<keyword evidence="1" id="KW-0812">Transmembrane</keyword>
<sequence length="115" mass="12925">MTSENPYQPPNSNVDKQKNAKYVQCPYCNNRAMSAMGKFMLGPARSVKCQSCAKRVSVSWASMIPIVVGMAAYIVMKPFIEPKYILLALVPVVVLVFIIHYYFIKIVGREKTSSK</sequence>